<keyword evidence="4" id="KW-1185">Reference proteome</keyword>
<reference evidence="3 4" key="1">
    <citation type="journal article" date="2023" name="Genome Announc.">
        <title>Pan-Genome Analyses of the Genus Cohnella and Proposal of the Novel Species Cohnella silvisoli sp. nov., Isolated from Forest Soil.</title>
        <authorList>
            <person name="Wang C."/>
            <person name="Mao L."/>
            <person name="Bao G."/>
            <person name="Zhu H."/>
        </authorList>
    </citation>
    <scope>NUCLEOTIDE SEQUENCE [LARGE SCALE GENOMIC DNA]</scope>
    <source>
        <strain evidence="3 4">NL03-T5-1</strain>
    </source>
</reference>
<evidence type="ECO:0000313" key="3">
    <source>
        <dbReference type="EMBL" id="MEQ4486930.1"/>
    </source>
</evidence>
<dbReference type="Gene3D" id="3.30.360.10">
    <property type="entry name" value="Dihydrodipicolinate Reductase, domain 2"/>
    <property type="match status" value="1"/>
</dbReference>
<proteinExistence type="predicted"/>
<organism evidence="3 4">
    <name type="scientific">Cohnella silvisoli</name>
    <dbReference type="NCBI Taxonomy" id="2873699"/>
    <lineage>
        <taxon>Bacteria</taxon>
        <taxon>Bacillati</taxon>
        <taxon>Bacillota</taxon>
        <taxon>Bacilli</taxon>
        <taxon>Bacillales</taxon>
        <taxon>Paenibacillaceae</taxon>
        <taxon>Cohnella</taxon>
    </lineage>
</organism>
<dbReference type="PANTHER" id="PTHR43377">
    <property type="entry name" value="BILIVERDIN REDUCTASE A"/>
    <property type="match status" value="1"/>
</dbReference>
<gene>
    <name evidence="3" type="ORF">QJS35_31595</name>
</gene>
<dbReference type="EMBL" id="JASKHM010000027">
    <property type="protein sequence ID" value="MEQ4486930.1"/>
    <property type="molecule type" value="Genomic_DNA"/>
</dbReference>
<feature type="domain" description="GFO/IDH/MocA-like oxidoreductase" evidence="2">
    <location>
        <begin position="134"/>
        <end position="257"/>
    </location>
</feature>
<dbReference type="Pfam" id="PF01408">
    <property type="entry name" value="GFO_IDH_MocA"/>
    <property type="match status" value="1"/>
</dbReference>
<dbReference type="SUPFAM" id="SSF55347">
    <property type="entry name" value="Glyceraldehyde-3-phosphate dehydrogenase-like, C-terminal domain"/>
    <property type="match status" value="1"/>
</dbReference>
<dbReference type="PANTHER" id="PTHR43377:SF1">
    <property type="entry name" value="BILIVERDIN REDUCTASE A"/>
    <property type="match status" value="1"/>
</dbReference>
<feature type="domain" description="Gfo/Idh/MocA-like oxidoreductase N-terminal" evidence="1">
    <location>
        <begin position="6"/>
        <end position="125"/>
    </location>
</feature>
<comment type="caution">
    <text evidence="3">The sequence shown here is derived from an EMBL/GenBank/DDBJ whole genome shotgun (WGS) entry which is preliminary data.</text>
</comment>
<dbReference type="Gene3D" id="3.40.50.720">
    <property type="entry name" value="NAD(P)-binding Rossmann-like Domain"/>
    <property type="match status" value="1"/>
</dbReference>
<evidence type="ECO:0000259" key="1">
    <source>
        <dbReference type="Pfam" id="PF01408"/>
    </source>
</evidence>
<dbReference type="RefSeq" id="WP_232190009.1">
    <property type="nucleotide sequence ID" value="NZ_JAIOAP010000026.1"/>
</dbReference>
<accession>A0ABV1L3J9</accession>
<evidence type="ECO:0000313" key="4">
    <source>
        <dbReference type="Proteomes" id="UP001493487"/>
    </source>
</evidence>
<dbReference type="Pfam" id="PF22725">
    <property type="entry name" value="GFO_IDH_MocA_C3"/>
    <property type="match status" value="1"/>
</dbReference>
<dbReference type="InterPro" id="IPR051450">
    <property type="entry name" value="Gfo/Idh/MocA_Oxidoreductases"/>
</dbReference>
<sequence length="345" mass="39151">MNDKVRLAVVGCGDIAVTRHIPTIMNHSETELVALCDSDITRVKPLASQNGVRSCTDDYRTLLTDDGIDAVIVATPPWVTPKITMDFLKAGKDVLCEKPMALDLETAKQVSQVEEETGRKVQIGFTYRHDPLLEKLRDWIRADRLGSPLVFRLGIYDEIWDPIGNPEHYDRIHKTMEHGIPSIHDGAHIADFLNMLTDSPVSHVEAFGLQSRPEFPTSNYDTSVIRFANGDMAKLEISWFYPVFPQGEFEVLGPKGLAVFDRFKRYVELRTRETTEREVHEEDWWESCFRIQLDRFVAGIRSEHPFVPGTSEGIYSLSLTKAIEISMERNKNLFSGGINNGISKR</sequence>
<dbReference type="InterPro" id="IPR000683">
    <property type="entry name" value="Gfo/Idh/MocA-like_OxRdtase_N"/>
</dbReference>
<name>A0ABV1L3J9_9BACL</name>
<evidence type="ECO:0000259" key="2">
    <source>
        <dbReference type="Pfam" id="PF22725"/>
    </source>
</evidence>
<dbReference type="Proteomes" id="UP001493487">
    <property type="component" value="Unassembled WGS sequence"/>
</dbReference>
<dbReference type="InterPro" id="IPR036291">
    <property type="entry name" value="NAD(P)-bd_dom_sf"/>
</dbReference>
<dbReference type="SUPFAM" id="SSF51735">
    <property type="entry name" value="NAD(P)-binding Rossmann-fold domains"/>
    <property type="match status" value="1"/>
</dbReference>
<protein>
    <submittedName>
        <fullName evidence="3">Gfo/Idh/MocA family oxidoreductase</fullName>
    </submittedName>
</protein>
<dbReference type="InterPro" id="IPR055170">
    <property type="entry name" value="GFO_IDH_MocA-like_dom"/>
</dbReference>